<dbReference type="InterPro" id="IPR024654">
    <property type="entry name" value="Calcineurin-like_PHP_lpxH"/>
</dbReference>
<dbReference type="PANTHER" id="PTHR42850:SF2">
    <property type="entry name" value="BLL5683 PROTEIN"/>
    <property type="match status" value="1"/>
</dbReference>
<dbReference type="Proteomes" id="UP000199608">
    <property type="component" value="Unassembled WGS sequence"/>
</dbReference>
<sequence length="245" mass="27701">MRLAVISDVHSNLDAFQAVLADISTQAIDDIISLGDNIGYGAQPEEVIAGLKRHDISSVLGNHELALLDKDYLATFNPYARKALVINQKKLSDPAKYYVSTLKSCLVRYGCRFVHGVPPDNIARYVFHESDQRLIQIMELIKQRIAFVGHTHQLRIYELDRGNLKKKSFMKSTVTLEKNRRYIINSGSVGQPRDGYNEAKYVVWDSVRQSVTSRFVPYDYHAAAKKIKKAGIPGLYADQLEKSEL</sequence>
<dbReference type="CDD" id="cd00838">
    <property type="entry name" value="MPP_superfamily"/>
    <property type="match status" value="1"/>
</dbReference>
<dbReference type="EMBL" id="FNLL01000002">
    <property type="protein sequence ID" value="SDT86865.1"/>
    <property type="molecule type" value="Genomic_DNA"/>
</dbReference>
<feature type="domain" description="Calcineurin-like phosphoesterase" evidence="2">
    <location>
        <begin position="1"/>
        <end position="204"/>
    </location>
</feature>
<name>A0A1H2DVH5_9BACT</name>
<evidence type="ECO:0000313" key="4">
    <source>
        <dbReference type="Proteomes" id="UP000199608"/>
    </source>
</evidence>
<gene>
    <name evidence="3" type="ORF">SAMN04487931_102240</name>
</gene>
<evidence type="ECO:0000313" key="3">
    <source>
        <dbReference type="EMBL" id="SDT86865.1"/>
    </source>
</evidence>
<organism evidence="3 4">
    <name type="scientific">Desulfobacula phenolica</name>
    <dbReference type="NCBI Taxonomy" id="90732"/>
    <lineage>
        <taxon>Bacteria</taxon>
        <taxon>Pseudomonadati</taxon>
        <taxon>Thermodesulfobacteriota</taxon>
        <taxon>Desulfobacteria</taxon>
        <taxon>Desulfobacterales</taxon>
        <taxon>Desulfobacteraceae</taxon>
        <taxon>Desulfobacula</taxon>
    </lineage>
</organism>
<accession>A0A1H2DVH5</accession>
<dbReference type="GO" id="GO:0005737">
    <property type="term" value="C:cytoplasm"/>
    <property type="evidence" value="ECO:0007669"/>
    <property type="project" value="TreeGrafter"/>
</dbReference>
<evidence type="ECO:0000259" key="2">
    <source>
        <dbReference type="Pfam" id="PF12850"/>
    </source>
</evidence>
<dbReference type="AlphaFoldDB" id="A0A1H2DVH5"/>
<dbReference type="InterPro" id="IPR011152">
    <property type="entry name" value="Pesterase_MJ0912"/>
</dbReference>
<dbReference type="SUPFAM" id="SSF56300">
    <property type="entry name" value="Metallo-dependent phosphatases"/>
    <property type="match status" value="1"/>
</dbReference>
<reference evidence="4" key="1">
    <citation type="submission" date="2016-10" db="EMBL/GenBank/DDBJ databases">
        <authorList>
            <person name="Varghese N."/>
            <person name="Submissions S."/>
        </authorList>
    </citation>
    <scope>NUCLEOTIDE SEQUENCE [LARGE SCALE GENOMIC DNA]</scope>
    <source>
        <strain evidence="4">DSM 3384</strain>
    </source>
</reference>
<dbReference type="GO" id="GO:0016791">
    <property type="term" value="F:phosphatase activity"/>
    <property type="evidence" value="ECO:0007669"/>
    <property type="project" value="TreeGrafter"/>
</dbReference>
<dbReference type="InterPro" id="IPR050126">
    <property type="entry name" value="Ap4A_hydrolase"/>
</dbReference>
<dbReference type="PANTHER" id="PTHR42850">
    <property type="entry name" value="METALLOPHOSPHOESTERASE"/>
    <property type="match status" value="1"/>
</dbReference>
<evidence type="ECO:0000256" key="1">
    <source>
        <dbReference type="ARBA" id="ARBA00008950"/>
    </source>
</evidence>
<protein>
    <submittedName>
        <fullName evidence="3">Predicted phosphodiesterase</fullName>
    </submittedName>
</protein>
<dbReference type="PIRSF" id="PIRSF000883">
    <property type="entry name" value="Pesterase_MJ0912"/>
    <property type="match status" value="1"/>
</dbReference>
<dbReference type="Gene3D" id="3.60.21.10">
    <property type="match status" value="1"/>
</dbReference>
<dbReference type="InterPro" id="IPR029052">
    <property type="entry name" value="Metallo-depent_PP-like"/>
</dbReference>
<comment type="similarity">
    <text evidence="1">Belongs to the metallophosphoesterase superfamily. YfcE family.</text>
</comment>
<dbReference type="RefSeq" id="WP_092230527.1">
    <property type="nucleotide sequence ID" value="NZ_FNLL01000002.1"/>
</dbReference>
<proteinExistence type="inferred from homology"/>
<dbReference type="Pfam" id="PF12850">
    <property type="entry name" value="Metallophos_2"/>
    <property type="match status" value="1"/>
</dbReference>
<keyword evidence="4" id="KW-1185">Reference proteome</keyword>